<dbReference type="GO" id="GO:0009229">
    <property type="term" value="P:thiamine diphosphate biosynthetic process"/>
    <property type="evidence" value="ECO:0007669"/>
    <property type="project" value="InterPro"/>
</dbReference>
<sequence>MYDLSLFRSLSTRFASHLSFKKTCHSPLCAHVFSFGTLAKISNEFFHDFTFFDNIWHEKSHDNVELASSKRQTNITNQSFSTSENFRYDVILLNCPEDEALVKLCEKSRRVICADGGGNTMYRLQSMDRDATKLTIDQKQTPLILMQSLETWIVLNVKLWIIF</sequence>
<organism evidence="5 6">
    <name type="scientific">Reticulomyxa filosa</name>
    <dbReference type="NCBI Taxonomy" id="46433"/>
    <lineage>
        <taxon>Eukaryota</taxon>
        <taxon>Sar</taxon>
        <taxon>Rhizaria</taxon>
        <taxon>Retaria</taxon>
        <taxon>Foraminifera</taxon>
        <taxon>Monothalamids</taxon>
        <taxon>Reticulomyxidae</taxon>
        <taxon>Reticulomyxa</taxon>
    </lineage>
</organism>
<keyword evidence="6" id="KW-1185">Reference proteome</keyword>
<keyword evidence="4" id="KW-0067">ATP-binding</keyword>
<evidence type="ECO:0000313" key="6">
    <source>
        <dbReference type="Proteomes" id="UP000023152"/>
    </source>
</evidence>
<dbReference type="InterPro" id="IPR036759">
    <property type="entry name" value="TPK_catalytic_sf"/>
</dbReference>
<dbReference type="GO" id="GO:0016301">
    <property type="term" value="F:kinase activity"/>
    <property type="evidence" value="ECO:0007669"/>
    <property type="project" value="UniProtKB-KW"/>
</dbReference>
<evidence type="ECO:0000256" key="1">
    <source>
        <dbReference type="ARBA" id="ARBA00022679"/>
    </source>
</evidence>
<dbReference type="AlphaFoldDB" id="X6PDF7"/>
<keyword evidence="1" id="KW-0808">Transferase</keyword>
<comment type="caution">
    <text evidence="5">The sequence shown here is derived from an EMBL/GenBank/DDBJ whole genome shotgun (WGS) entry which is preliminary data.</text>
</comment>
<dbReference type="EMBL" id="ASPP01000965">
    <property type="protein sequence ID" value="ETO36143.1"/>
    <property type="molecule type" value="Genomic_DNA"/>
</dbReference>
<dbReference type="Proteomes" id="UP000023152">
    <property type="component" value="Unassembled WGS sequence"/>
</dbReference>
<keyword evidence="3" id="KW-0418">Kinase</keyword>
<dbReference type="GO" id="GO:0005524">
    <property type="term" value="F:ATP binding"/>
    <property type="evidence" value="ECO:0007669"/>
    <property type="project" value="UniProtKB-KW"/>
</dbReference>
<reference evidence="5 6" key="1">
    <citation type="journal article" date="2013" name="Curr. Biol.">
        <title>The Genome of the Foraminiferan Reticulomyxa filosa.</title>
        <authorList>
            <person name="Glockner G."/>
            <person name="Hulsmann N."/>
            <person name="Schleicher M."/>
            <person name="Noegel A.A."/>
            <person name="Eichinger L."/>
            <person name="Gallinger C."/>
            <person name="Pawlowski J."/>
            <person name="Sierra R."/>
            <person name="Euteneuer U."/>
            <person name="Pillet L."/>
            <person name="Moustafa A."/>
            <person name="Platzer M."/>
            <person name="Groth M."/>
            <person name="Szafranski K."/>
            <person name="Schliwa M."/>
        </authorList>
    </citation>
    <scope>NUCLEOTIDE SEQUENCE [LARGE SCALE GENOMIC DNA]</scope>
</reference>
<gene>
    <name evidence="5" type="ORF">RFI_00917</name>
</gene>
<evidence type="ECO:0000256" key="4">
    <source>
        <dbReference type="ARBA" id="ARBA00022840"/>
    </source>
</evidence>
<evidence type="ECO:0000313" key="5">
    <source>
        <dbReference type="EMBL" id="ETO36143.1"/>
    </source>
</evidence>
<accession>X6PDF7</accession>
<dbReference type="SUPFAM" id="SSF63999">
    <property type="entry name" value="Thiamin pyrophosphokinase, catalytic domain"/>
    <property type="match status" value="1"/>
</dbReference>
<evidence type="ECO:0000256" key="3">
    <source>
        <dbReference type="ARBA" id="ARBA00022777"/>
    </source>
</evidence>
<name>X6PDF7_RETFI</name>
<proteinExistence type="predicted"/>
<evidence type="ECO:0000256" key="2">
    <source>
        <dbReference type="ARBA" id="ARBA00022741"/>
    </source>
</evidence>
<dbReference type="GO" id="GO:0004788">
    <property type="term" value="F:thiamine diphosphokinase activity"/>
    <property type="evidence" value="ECO:0007669"/>
    <property type="project" value="InterPro"/>
</dbReference>
<protein>
    <submittedName>
        <fullName evidence="5">Uncharacterized protein</fullName>
    </submittedName>
</protein>
<dbReference type="Gene3D" id="3.40.50.10240">
    <property type="entry name" value="Thiamin pyrophosphokinase, catalytic domain"/>
    <property type="match status" value="1"/>
</dbReference>
<keyword evidence="2" id="KW-0547">Nucleotide-binding</keyword>